<organism evidence="2 3">
    <name type="scientific">Orbilia javanica</name>
    <dbReference type="NCBI Taxonomy" id="47235"/>
    <lineage>
        <taxon>Eukaryota</taxon>
        <taxon>Fungi</taxon>
        <taxon>Dikarya</taxon>
        <taxon>Ascomycota</taxon>
        <taxon>Pezizomycotina</taxon>
        <taxon>Orbiliomycetes</taxon>
        <taxon>Orbiliales</taxon>
        <taxon>Orbiliaceae</taxon>
        <taxon>Orbilia</taxon>
    </lineage>
</organism>
<proteinExistence type="predicted"/>
<dbReference type="EMBL" id="JAVHNR010000006">
    <property type="protein sequence ID" value="KAK6339878.1"/>
    <property type="molecule type" value="Genomic_DNA"/>
</dbReference>
<evidence type="ECO:0000256" key="1">
    <source>
        <dbReference type="SAM" id="MobiDB-lite"/>
    </source>
</evidence>
<protein>
    <submittedName>
        <fullName evidence="2">Uncharacterized protein</fullName>
    </submittedName>
</protein>
<dbReference type="Proteomes" id="UP001313282">
    <property type="component" value="Unassembled WGS sequence"/>
</dbReference>
<dbReference type="AlphaFoldDB" id="A0AAN8RMD5"/>
<comment type="caution">
    <text evidence="2">The sequence shown here is derived from an EMBL/GenBank/DDBJ whole genome shotgun (WGS) entry which is preliminary data.</text>
</comment>
<evidence type="ECO:0000313" key="3">
    <source>
        <dbReference type="Proteomes" id="UP001313282"/>
    </source>
</evidence>
<gene>
    <name evidence="2" type="ORF">TWF718_009267</name>
</gene>
<keyword evidence="3" id="KW-1185">Reference proteome</keyword>
<sequence>MEPTPQSSAKRAASSPTMTPSKRVQCDSLSSDIVEIAPGGDLHTTLEEYDEGSVLYKRTFLTSSHAMALASPLLRFYIDGSGAQDPLPKITQNPSTGKTDFPKLTLVSPMIGAGEMVLKIIHHKPNDFLECYSVDALRAVADFCYSYGLEKSVYPVIKSWINVQWSRDARDTCITLRYANGSRQQTTQGEKVFSDEPHPHPHPSSVCEKWLWIARVFQVELILAECGQNVIFNCPKISKRSIQAAHSQLDPLERTIHRSMIQHSEVILKSWKKIKNAIMADFKKIYDGCRDISAKGGVICNRVGGGAQPKCDIWQMGTIFQVKAKLDLADGMTLAEVCKFLKAIGAQRGESHCCRSSRALVDRLRLIAREAEEVDLTSVLMDSFREIPLVDLLSLQVESRGE</sequence>
<feature type="region of interest" description="Disordered" evidence="1">
    <location>
        <begin position="1"/>
        <end position="24"/>
    </location>
</feature>
<reference evidence="2 3" key="1">
    <citation type="submission" date="2019-10" db="EMBL/GenBank/DDBJ databases">
        <authorList>
            <person name="Palmer J.M."/>
        </authorList>
    </citation>
    <scope>NUCLEOTIDE SEQUENCE [LARGE SCALE GENOMIC DNA]</scope>
    <source>
        <strain evidence="2 3">TWF718</strain>
    </source>
</reference>
<name>A0AAN8RMD5_9PEZI</name>
<accession>A0AAN8RMD5</accession>
<evidence type="ECO:0000313" key="2">
    <source>
        <dbReference type="EMBL" id="KAK6339878.1"/>
    </source>
</evidence>